<gene>
    <name evidence="10" type="ORF">GGQ92_000577</name>
</gene>
<sequence>MSRNPLIPFGLIAVIGIVAAIIFSVIGLSEQQNIAEGDEGGENVSSLDPEAIAQSCMGCHGQELAGSDTAPGLQDAGSKFSEEELYDIIVNGIEGTAMPGGVVSNEEAQVLAEWLATQE</sequence>
<keyword evidence="8" id="KW-0812">Transmembrane</keyword>
<dbReference type="PANTHER" id="PTHR37823:SF3">
    <property type="entry name" value="CYTOCHROME C-551"/>
    <property type="match status" value="1"/>
</dbReference>
<dbReference type="SUPFAM" id="SSF46626">
    <property type="entry name" value="Cytochrome c"/>
    <property type="match status" value="1"/>
</dbReference>
<accession>A0A841RCY1</accession>
<dbReference type="InterPro" id="IPR009056">
    <property type="entry name" value="Cyt_c-like_dom"/>
</dbReference>
<evidence type="ECO:0000256" key="4">
    <source>
        <dbReference type="ARBA" id="ARBA00022982"/>
    </source>
</evidence>
<feature type="binding site" description="covalent" evidence="6">
    <location>
        <position position="59"/>
    </location>
    <ligand>
        <name>heme c</name>
        <dbReference type="ChEBI" id="CHEBI:61717"/>
    </ligand>
</feature>
<evidence type="ECO:0000256" key="3">
    <source>
        <dbReference type="ARBA" id="ARBA00022723"/>
    </source>
</evidence>
<feature type="domain" description="Cytochrome c" evidence="9">
    <location>
        <begin position="36"/>
        <end position="119"/>
    </location>
</feature>
<evidence type="ECO:0000259" key="9">
    <source>
        <dbReference type="PROSITE" id="PS51007"/>
    </source>
</evidence>
<organism evidence="10 11">
    <name type="scientific">Gracilibacillus halotolerans</name>
    <dbReference type="NCBI Taxonomy" id="74386"/>
    <lineage>
        <taxon>Bacteria</taxon>
        <taxon>Bacillati</taxon>
        <taxon>Bacillota</taxon>
        <taxon>Bacilli</taxon>
        <taxon>Bacillales</taxon>
        <taxon>Bacillaceae</taxon>
        <taxon>Gracilibacillus</taxon>
    </lineage>
</organism>
<dbReference type="GO" id="GO:0016020">
    <property type="term" value="C:membrane"/>
    <property type="evidence" value="ECO:0007669"/>
    <property type="project" value="InterPro"/>
</dbReference>
<dbReference type="Proteomes" id="UP000572212">
    <property type="component" value="Unassembled WGS sequence"/>
</dbReference>
<dbReference type="RefSeq" id="WP_184244366.1">
    <property type="nucleotide sequence ID" value="NZ_BAAACU010000022.1"/>
</dbReference>
<keyword evidence="4" id="KW-0249">Electron transport</keyword>
<dbReference type="EMBL" id="JACHON010000001">
    <property type="protein sequence ID" value="MBB6511810.1"/>
    <property type="molecule type" value="Genomic_DNA"/>
</dbReference>
<keyword evidence="3 7" id="KW-0479">Metal-binding</keyword>
<dbReference type="GO" id="GO:0020037">
    <property type="term" value="F:heme binding"/>
    <property type="evidence" value="ECO:0007669"/>
    <property type="project" value="InterPro"/>
</dbReference>
<feature type="binding site" description="axial binding residue" evidence="7">
    <location>
        <position position="60"/>
    </location>
    <ligand>
        <name>heme c</name>
        <dbReference type="ChEBI" id="CHEBI:61717"/>
    </ligand>
    <ligandPart>
        <name>Fe</name>
        <dbReference type="ChEBI" id="CHEBI:18248"/>
    </ligandPart>
</feature>
<evidence type="ECO:0000256" key="6">
    <source>
        <dbReference type="PIRSR" id="PIRSR000025-1"/>
    </source>
</evidence>
<keyword evidence="1" id="KW-0813">Transport</keyword>
<dbReference type="InterPro" id="IPR051811">
    <property type="entry name" value="Cytochrome_c550/c551-like"/>
</dbReference>
<dbReference type="InterPro" id="IPR012218">
    <property type="entry name" value="Cyt_c_BACSU-c550-type"/>
</dbReference>
<dbReference type="GO" id="GO:0005506">
    <property type="term" value="F:iron ion binding"/>
    <property type="evidence" value="ECO:0007669"/>
    <property type="project" value="InterPro"/>
</dbReference>
<dbReference type="PANTHER" id="PTHR37823">
    <property type="entry name" value="CYTOCHROME C-553-LIKE"/>
    <property type="match status" value="1"/>
</dbReference>
<dbReference type="AlphaFoldDB" id="A0A841RCY1"/>
<evidence type="ECO:0000256" key="1">
    <source>
        <dbReference type="ARBA" id="ARBA00022448"/>
    </source>
</evidence>
<evidence type="ECO:0000313" key="11">
    <source>
        <dbReference type="Proteomes" id="UP000572212"/>
    </source>
</evidence>
<keyword evidence="8" id="KW-1133">Transmembrane helix</keyword>
<keyword evidence="8" id="KW-0472">Membrane</keyword>
<comment type="PTM">
    <text evidence="6">Binds 1 heme c group covalently per subunit.</text>
</comment>
<comment type="caution">
    <text evidence="10">The sequence shown here is derived from an EMBL/GenBank/DDBJ whole genome shotgun (WGS) entry which is preliminary data.</text>
</comment>
<evidence type="ECO:0000256" key="5">
    <source>
        <dbReference type="ARBA" id="ARBA00023004"/>
    </source>
</evidence>
<evidence type="ECO:0000256" key="8">
    <source>
        <dbReference type="SAM" id="Phobius"/>
    </source>
</evidence>
<name>A0A841RCY1_9BACI</name>
<dbReference type="PROSITE" id="PS51007">
    <property type="entry name" value="CYTC"/>
    <property type="match status" value="1"/>
</dbReference>
<dbReference type="InterPro" id="IPR036909">
    <property type="entry name" value="Cyt_c-like_dom_sf"/>
</dbReference>
<feature type="transmembrane region" description="Helical" evidence="8">
    <location>
        <begin position="6"/>
        <end position="28"/>
    </location>
</feature>
<reference evidence="10 11" key="1">
    <citation type="submission" date="2020-08" db="EMBL/GenBank/DDBJ databases">
        <title>Genomic Encyclopedia of Type Strains, Phase IV (KMG-IV): sequencing the most valuable type-strain genomes for metagenomic binning, comparative biology and taxonomic classification.</title>
        <authorList>
            <person name="Goeker M."/>
        </authorList>
    </citation>
    <scope>NUCLEOTIDE SEQUENCE [LARGE SCALE GENOMIC DNA]</scope>
    <source>
        <strain evidence="10 11">DSM 11805</strain>
    </source>
</reference>
<proteinExistence type="predicted"/>
<feature type="binding site" description="axial binding residue" evidence="7">
    <location>
        <position position="98"/>
    </location>
    <ligand>
        <name>heme c</name>
        <dbReference type="ChEBI" id="CHEBI:61717"/>
    </ligand>
    <ligandPart>
        <name>Fe</name>
        <dbReference type="ChEBI" id="CHEBI:18248"/>
    </ligandPart>
</feature>
<evidence type="ECO:0000313" key="10">
    <source>
        <dbReference type="EMBL" id="MBB6511810.1"/>
    </source>
</evidence>
<evidence type="ECO:0000256" key="2">
    <source>
        <dbReference type="ARBA" id="ARBA00022617"/>
    </source>
</evidence>
<keyword evidence="5 7" id="KW-0408">Iron</keyword>
<evidence type="ECO:0000256" key="7">
    <source>
        <dbReference type="PIRSR" id="PIRSR000025-2"/>
    </source>
</evidence>
<protein>
    <submittedName>
        <fullName evidence="10">Cytochrome c550</fullName>
    </submittedName>
</protein>
<keyword evidence="11" id="KW-1185">Reference proteome</keyword>
<keyword evidence="2 6" id="KW-0349">Heme</keyword>
<dbReference type="Gene3D" id="1.10.760.10">
    <property type="entry name" value="Cytochrome c-like domain"/>
    <property type="match status" value="1"/>
</dbReference>
<feature type="binding site" description="covalent" evidence="6">
    <location>
        <position position="56"/>
    </location>
    <ligand>
        <name>heme c</name>
        <dbReference type="ChEBI" id="CHEBI:61717"/>
    </ligand>
</feature>
<dbReference type="PIRSF" id="PIRSF000025">
    <property type="entry name" value="Cytc_Bsub_c550"/>
    <property type="match status" value="1"/>
</dbReference>
<dbReference type="GO" id="GO:0009055">
    <property type="term" value="F:electron transfer activity"/>
    <property type="evidence" value="ECO:0007669"/>
    <property type="project" value="InterPro"/>
</dbReference>
<dbReference type="Pfam" id="PF13442">
    <property type="entry name" value="Cytochrome_CBB3"/>
    <property type="match status" value="1"/>
</dbReference>